<name>A0A914ANA9_PATMI</name>
<dbReference type="InterPro" id="IPR029021">
    <property type="entry name" value="Prot-tyrosine_phosphatase-like"/>
</dbReference>
<dbReference type="EnsemblMetazoa" id="XM_038209165.1">
    <property type="protein sequence ID" value="XP_038065093.1"/>
    <property type="gene ID" value="LOC119735465"/>
</dbReference>
<dbReference type="Pfam" id="PF13350">
    <property type="entry name" value="Y_phosphatase3"/>
    <property type="match status" value="2"/>
</dbReference>
<dbReference type="Gene3D" id="3.90.190.10">
    <property type="entry name" value="Protein tyrosine phosphatase superfamily"/>
    <property type="match status" value="1"/>
</dbReference>
<evidence type="ECO:0000313" key="1">
    <source>
        <dbReference type="EnsemblMetazoa" id="XP_038065093.1"/>
    </source>
</evidence>
<dbReference type="Proteomes" id="UP000887568">
    <property type="component" value="Unplaced"/>
</dbReference>
<keyword evidence="2" id="KW-1185">Reference proteome</keyword>
<dbReference type="GO" id="GO:0004721">
    <property type="term" value="F:phosphoprotein phosphatase activity"/>
    <property type="evidence" value="ECO:0007669"/>
    <property type="project" value="InterPro"/>
</dbReference>
<dbReference type="SUPFAM" id="SSF52799">
    <property type="entry name" value="(Phosphotyrosine protein) phosphatases II"/>
    <property type="match status" value="1"/>
</dbReference>
<accession>A0A914ANA9</accession>
<dbReference type="AlphaFoldDB" id="A0A914ANA9"/>
<evidence type="ECO:0008006" key="3">
    <source>
        <dbReference type="Google" id="ProtNLM"/>
    </source>
</evidence>
<dbReference type="OrthoDB" id="9988524at2759"/>
<sequence length="327" mass="37199">MSNTVVHRTTKPLPQTDEDVFGNEQERLECVYNFRRIDAHGKLYRSARQDVASEGDLRHLHRLGIRTYLDLRNGIEYRNSLGRKKKTVDGEVRVVEPVLPDPREKIPYPNLSSVPLKGLDGKPTVLDGSPTATPTRYLIDMFPKELILAVFNTAPLYKRLFSLLLLLLDVILGNHYKYFVRCFSGEINRLGLVGRYVNILEHCGKQLCFVLNTLSNPENLPAVICCAHGKDRTGLVTAMVLSILGKSDEYIAQEYALSEEGLRPIQKAVREETSLKYNMDESFAWAKKNTMLEVLHTLRERYGSVEAFLEASGFTKKNQEKLRQVLS</sequence>
<dbReference type="PANTHER" id="PTHR31126">
    <property type="entry name" value="TYROSINE-PROTEIN PHOSPHATASE"/>
    <property type="match status" value="1"/>
</dbReference>
<protein>
    <recommendedName>
        <fullName evidence="3">Tyrosine specific protein phosphatases domain-containing protein</fullName>
    </recommendedName>
</protein>
<dbReference type="InterPro" id="IPR026893">
    <property type="entry name" value="Tyr/Ser_Pase_IphP-type"/>
</dbReference>
<reference evidence="1" key="1">
    <citation type="submission" date="2022-11" db="UniProtKB">
        <authorList>
            <consortium name="EnsemblMetazoa"/>
        </authorList>
    </citation>
    <scope>IDENTIFICATION</scope>
</reference>
<evidence type="ECO:0000313" key="2">
    <source>
        <dbReference type="Proteomes" id="UP000887568"/>
    </source>
</evidence>
<dbReference type="RefSeq" id="XP_038065093.1">
    <property type="nucleotide sequence ID" value="XM_038209165.1"/>
</dbReference>
<organism evidence="1 2">
    <name type="scientific">Patiria miniata</name>
    <name type="common">Bat star</name>
    <name type="synonym">Asterina miniata</name>
    <dbReference type="NCBI Taxonomy" id="46514"/>
    <lineage>
        <taxon>Eukaryota</taxon>
        <taxon>Metazoa</taxon>
        <taxon>Echinodermata</taxon>
        <taxon>Eleutherozoa</taxon>
        <taxon>Asterozoa</taxon>
        <taxon>Asteroidea</taxon>
        <taxon>Valvatacea</taxon>
        <taxon>Valvatida</taxon>
        <taxon>Asterinidae</taxon>
        <taxon>Patiria</taxon>
    </lineage>
</organism>
<dbReference type="GeneID" id="119735465"/>
<dbReference type="OMA" id="LSWWDFF"/>
<proteinExistence type="predicted"/>
<dbReference type="PANTHER" id="PTHR31126:SF1">
    <property type="entry name" value="TYROSINE SPECIFIC PROTEIN PHOSPHATASES DOMAIN-CONTAINING PROTEIN"/>
    <property type="match status" value="1"/>
</dbReference>